<dbReference type="Pfam" id="PF13193">
    <property type="entry name" value="AMP-binding_C"/>
    <property type="match status" value="1"/>
</dbReference>
<dbReference type="SUPFAM" id="SSF47336">
    <property type="entry name" value="ACP-like"/>
    <property type="match status" value="1"/>
</dbReference>
<dbReference type="Gene3D" id="3.30.300.30">
    <property type="match status" value="1"/>
</dbReference>
<dbReference type="SMART" id="SM00823">
    <property type="entry name" value="PKS_PP"/>
    <property type="match status" value="1"/>
</dbReference>
<dbReference type="PANTHER" id="PTHR45527">
    <property type="entry name" value="NONRIBOSOMAL PEPTIDE SYNTHETASE"/>
    <property type="match status" value="1"/>
</dbReference>
<evidence type="ECO:0000256" key="2">
    <source>
        <dbReference type="ARBA" id="ARBA00022553"/>
    </source>
</evidence>
<feature type="region of interest" description="Disordered" evidence="3">
    <location>
        <begin position="126"/>
        <end position="149"/>
    </location>
</feature>
<dbReference type="InterPro" id="IPR000873">
    <property type="entry name" value="AMP-dep_synth/lig_dom"/>
</dbReference>
<dbReference type="GO" id="GO:0005737">
    <property type="term" value="C:cytoplasm"/>
    <property type="evidence" value="ECO:0007669"/>
    <property type="project" value="TreeGrafter"/>
</dbReference>
<dbReference type="InterPro" id="IPR009081">
    <property type="entry name" value="PP-bd_ACP"/>
</dbReference>
<dbReference type="InterPro" id="IPR042099">
    <property type="entry name" value="ANL_N_sf"/>
</dbReference>
<reference evidence="5" key="1">
    <citation type="journal article" date="2007" name="Appl. Environ. Microbiol.">
        <title>Identification of the biosynthetic gene cluster and an additional gene for resistance to the antituberculosis drug capreomycin.</title>
        <authorList>
            <person name="Felnagle E.A."/>
            <person name="Rondon M.R."/>
            <person name="Berti A.D."/>
            <person name="Crosby H.A."/>
            <person name="Thomas M.G."/>
        </authorList>
    </citation>
    <scope>NUCLEOTIDE SEQUENCE</scope>
</reference>
<dbReference type="InterPro" id="IPR010071">
    <property type="entry name" value="AA_adenyl_dom"/>
</dbReference>
<dbReference type="PROSITE" id="PS00455">
    <property type="entry name" value="AMP_BINDING"/>
    <property type="match status" value="1"/>
</dbReference>
<dbReference type="AlphaFoldDB" id="A6YEI6"/>
<protein>
    <submittedName>
        <fullName evidence="5">CmnO</fullName>
    </submittedName>
</protein>
<dbReference type="Pfam" id="PF00501">
    <property type="entry name" value="AMP-binding"/>
    <property type="match status" value="1"/>
</dbReference>
<dbReference type="SUPFAM" id="SSF56801">
    <property type="entry name" value="Acetyl-CoA synthetase-like"/>
    <property type="match status" value="1"/>
</dbReference>
<name>A6YEI6_STRMP</name>
<dbReference type="NCBIfam" id="TIGR01733">
    <property type="entry name" value="AA-adenyl-dom"/>
    <property type="match status" value="1"/>
</dbReference>
<feature type="domain" description="Carrier" evidence="4">
    <location>
        <begin position="509"/>
        <end position="583"/>
    </location>
</feature>
<dbReference type="InterPro" id="IPR020806">
    <property type="entry name" value="PKS_PP-bd"/>
</dbReference>
<keyword evidence="1" id="KW-0596">Phosphopantetheine</keyword>
<evidence type="ECO:0000259" key="4">
    <source>
        <dbReference type="PROSITE" id="PS50075"/>
    </source>
</evidence>
<evidence type="ECO:0000313" key="5">
    <source>
        <dbReference type="EMBL" id="ABR67758.1"/>
    </source>
</evidence>
<dbReference type="InterPro" id="IPR020845">
    <property type="entry name" value="AMP-binding_CS"/>
</dbReference>
<dbReference type="InterPro" id="IPR045851">
    <property type="entry name" value="AMP-bd_C_sf"/>
</dbReference>
<dbReference type="Pfam" id="PF00550">
    <property type="entry name" value="PP-binding"/>
    <property type="match status" value="1"/>
</dbReference>
<proteinExistence type="predicted"/>
<dbReference type="RefSeq" id="WP_358249033.1">
    <property type="nucleotide sequence ID" value="NZ_JBHMCO010000004.1"/>
</dbReference>
<dbReference type="GO" id="GO:0043041">
    <property type="term" value="P:amino acid activation for nonribosomal peptide biosynthetic process"/>
    <property type="evidence" value="ECO:0007669"/>
    <property type="project" value="TreeGrafter"/>
</dbReference>
<evidence type="ECO:0000256" key="3">
    <source>
        <dbReference type="SAM" id="MobiDB-lite"/>
    </source>
</evidence>
<evidence type="ECO:0000256" key="1">
    <source>
        <dbReference type="ARBA" id="ARBA00022450"/>
    </source>
</evidence>
<gene>
    <name evidence="5" type="primary">cmnO</name>
</gene>
<dbReference type="PANTHER" id="PTHR45527:SF1">
    <property type="entry name" value="FATTY ACID SYNTHASE"/>
    <property type="match status" value="1"/>
</dbReference>
<dbReference type="Gene3D" id="3.40.50.12780">
    <property type="entry name" value="N-terminal domain of ligase-like"/>
    <property type="match status" value="1"/>
</dbReference>
<dbReference type="InterPro" id="IPR025110">
    <property type="entry name" value="AMP-bd_C"/>
</dbReference>
<sequence length="584" mass="61482">MTALHRLDQLAGARPDAPALLDEAETVSYGRLWRELTGVAGALRAAGVRRGDRVVVPADRTWQGIVSMLGVLRAGAAYVPVDAGDPVERLRHVVRTAGAAWVTGRAEALAALPDLGLHPIPFGSAPDSASRSASGSDSGSHSASGGVGGLPDPEDLAYVMFTSGSTGTAKAVMVPHRSIAHAAPSLARRCGITPDDRFLSWASLVWDTSGEELYSTLLSGAGLVLDREATSGSVPALLRAVERRSVSVVDLPTAFWNQVVDYLETTGEAVPECLRLVVVGGEEVRARQVRVWAERAPDVRLLNTYGQTETVMVTHAADIGGLAPPDGGAVPIGHPLPHVRQHLEPVGDGLFELHVGGPTLAWGYRDRPAATAERFPPDERGRRFRTGDLVRVADDGALVFVGRADRQVKVRGVRVEPAEVERALMACPGVTAAAAFVVDNASDGVLLVGAFVPGDGDATPATVAAALRTRLSPALLPHRLVSVPSMPLLTTGKIDQAALVERFARSDVAPGAGLAGQLAVVFSEVLGTPCAADDDFFDQGGDSVVATRLLTRIRRSYRVELTFRDVFDHPSPTALAGLISRTPR</sequence>
<keyword evidence="2" id="KW-0597">Phosphoprotein</keyword>
<organism evidence="5">
    <name type="scientific">Saccharothrix mutabilis subsp. capreolus</name>
    <name type="common">Streptomyces capreolus</name>
    <dbReference type="NCBI Taxonomy" id="66854"/>
    <lineage>
        <taxon>Bacteria</taxon>
        <taxon>Bacillati</taxon>
        <taxon>Actinomycetota</taxon>
        <taxon>Actinomycetes</taxon>
        <taxon>Pseudonocardiales</taxon>
        <taxon>Pseudonocardiaceae</taxon>
        <taxon>Saccharothrix</taxon>
    </lineage>
</organism>
<dbReference type="EMBL" id="EF472579">
    <property type="protein sequence ID" value="ABR67758.1"/>
    <property type="molecule type" value="Genomic_DNA"/>
</dbReference>
<dbReference type="GO" id="GO:0044550">
    <property type="term" value="P:secondary metabolite biosynthetic process"/>
    <property type="evidence" value="ECO:0007669"/>
    <property type="project" value="TreeGrafter"/>
</dbReference>
<accession>A6YEI6</accession>
<dbReference type="PROSITE" id="PS50075">
    <property type="entry name" value="CARRIER"/>
    <property type="match status" value="1"/>
</dbReference>
<dbReference type="GO" id="GO:0031177">
    <property type="term" value="F:phosphopantetheine binding"/>
    <property type="evidence" value="ECO:0007669"/>
    <property type="project" value="InterPro"/>
</dbReference>
<feature type="compositionally biased region" description="Low complexity" evidence="3">
    <location>
        <begin position="126"/>
        <end position="144"/>
    </location>
</feature>
<dbReference type="Gene3D" id="1.10.1200.10">
    <property type="entry name" value="ACP-like"/>
    <property type="match status" value="1"/>
</dbReference>
<dbReference type="InterPro" id="IPR036736">
    <property type="entry name" value="ACP-like_sf"/>
</dbReference>
<dbReference type="CDD" id="cd05930">
    <property type="entry name" value="A_NRPS"/>
    <property type="match status" value="1"/>
</dbReference>